<dbReference type="EMBL" id="CP043311">
    <property type="protein sequence ID" value="QEY62033.1"/>
    <property type="molecule type" value="Genomic_DNA"/>
</dbReference>
<keyword evidence="3" id="KW-1005">Bacterial flagellum biogenesis</keyword>
<gene>
    <name evidence="4" type="ORF">FXN65_08105</name>
</gene>
<reference evidence="4 5" key="1">
    <citation type="submission" date="2019-08" db="EMBL/GenBank/DDBJ databases">
        <title>Whole-genome Sequencing of e-waste polymer degrading bacterium Pseudomonas sp. strain PE08.</title>
        <authorList>
            <person name="Kirdat K."/>
            <person name="Debbarma P."/>
            <person name="Narawade N."/>
            <person name="Suyal D."/>
            <person name="Thorat V."/>
            <person name="Shouche Y."/>
            <person name="Goel R."/>
            <person name="Yadav A."/>
        </authorList>
    </citation>
    <scope>NUCLEOTIDE SEQUENCE [LARGE SCALE GENOMIC DNA]</scope>
    <source>
        <strain evidence="4 5">PE08</strain>
    </source>
</reference>
<dbReference type="GO" id="GO:0044780">
    <property type="term" value="P:bacterial-type flagellum assembly"/>
    <property type="evidence" value="ECO:0007669"/>
    <property type="project" value="InterPro"/>
</dbReference>
<dbReference type="Proteomes" id="UP000327179">
    <property type="component" value="Chromosome"/>
</dbReference>
<organism evidence="4 5">
    <name type="scientific">Metapseudomonas lalkuanensis</name>
    <dbReference type="NCBI Taxonomy" id="2604832"/>
    <lineage>
        <taxon>Bacteria</taxon>
        <taxon>Pseudomonadati</taxon>
        <taxon>Pseudomonadota</taxon>
        <taxon>Gammaproteobacteria</taxon>
        <taxon>Pseudomonadales</taxon>
        <taxon>Pseudomonadaceae</taxon>
        <taxon>Metapseudomonas</taxon>
    </lineage>
</organism>
<keyword evidence="4" id="KW-0966">Cell projection</keyword>
<dbReference type="Pfam" id="PF05130">
    <property type="entry name" value="FlgN"/>
    <property type="match status" value="1"/>
</dbReference>
<proteinExistence type="inferred from homology"/>
<evidence type="ECO:0000256" key="1">
    <source>
        <dbReference type="ARBA" id="ARBA00002397"/>
    </source>
</evidence>
<evidence type="ECO:0000256" key="2">
    <source>
        <dbReference type="ARBA" id="ARBA00007703"/>
    </source>
</evidence>
<dbReference type="Gene3D" id="1.20.58.300">
    <property type="entry name" value="FlgN-like"/>
    <property type="match status" value="1"/>
</dbReference>
<keyword evidence="4" id="KW-0282">Flagellum</keyword>
<keyword evidence="5" id="KW-1185">Reference proteome</keyword>
<dbReference type="RefSeq" id="WP_151132574.1">
    <property type="nucleotide sequence ID" value="NZ_CP043311.1"/>
</dbReference>
<name>A0A5J6QI35_9GAMM</name>
<comment type="similarity">
    <text evidence="2">Belongs to the FlgN family.</text>
</comment>
<evidence type="ECO:0000313" key="5">
    <source>
        <dbReference type="Proteomes" id="UP000327179"/>
    </source>
</evidence>
<dbReference type="KEGG" id="plal:FXN65_08105"/>
<dbReference type="AlphaFoldDB" id="A0A5J6QI35"/>
<evidence type="ECO:0000256" key="3">
    <source>
        <dbReference type="ARBA" id="ARBA00022795"/>
    </source>
</evidence>
<accession>A0A5J6QI35</accession>
<keyword evidence="4" id="KW-0969">Cilium</keyword>
<protein>
    <submittedName>
        <fullName evidence="4">Flagellar protein FlgN</fullName>
    </submittedName>
</protein>
<dbReference type="InterPro" id="IPR007809">
    <property type="entry name" value="FlgN-like"/>
</dbReference>
<dbReference type="SUPFAM" id="SSF140566">
    <property type="entry name" value="FlgN-like"/>
    <property type="match status" value="1"/>
</dbReference>
<comment type="function">
    <text evidence="1">Required for the efficient initiation of filament assembly.</text>
</comment>
<dbReference type="InterPro" id="IPR036679">
    <property type="entry name" value="FlgN-like_sf"/>
</dbReference>
<sequence length="155" mass="17347">MHDTNLLQLFTDDIGHAQRLLELMDEEFQALGERDLARLEKLLADKQPLLAQLDQHGRQRSQLLASLQLSADRAGLQQFAERFALGQEVLKRSDELGELLERCKESNERNGRLIRANRASVGSMLGILRGGDTPSLYDSRGATARIGQQRPLSQA</sequence>
<evidence type="ECO:0000313" key="4">
    <source>
        <dbReference type="EMBL" id="QEY62033.1"/>
    </source>
</evidence>